<reference evidence="4 5" key="1">
    <citation type="submission" date="2019-03" db="EMBL/GenBank/DDBJ databases">
        <title>Single cell metagenomics reveals metabolic interactions within the superorganism composed of flagellate Streblomastix strix and complex community of Bacteroidetes bacteria on its surface.</title>
        <authorList>
            <person name="Treitli S.C."/>
            <person name="Kolisko M."/>
            <person name="Husnik F."/>
            <person name="Keeling P."/>
            <person name="Hampl V."/>
        </authorList>
    </citation>
    <scope>NUCLEOTIDE SEQUENCE [LARGE SCALE GENOMIC DNA]</scope>
    <source>
        <strain evidence="4">St1</strain>
    </source>
</reference>
<dbReference type="GO" id="GO:0030246">
    <property type="term" value="F:carbohydrate binding"/>
    <property type="evidence" value="ECO:0007669"/>
    <property type="project" value="InterPro"/>
</dbReference>
<feature type="region of interest" description="Disordered" evidence="2">
    <location>
        <begin position="602"/>
        <end position="647"/>
    </location>
</feature>
<accession>A0A5M8P2H2</accession>
<dbReference type="EMBL" id="SNRX01000007">
    <property type="protein sequence ID" value="KAA6302526.1"/>
    <property type="molecule type" value="Genomic_DNA"/>
</dbReference>
<sequence length="647" mass="73835">MTFFRSLKNTLFQVLYLLLLVCGLYACASIGTPSGGDDDFTPPKFTGSEPAANALHINQKTISLLFNEYISIDKPAEKVIITPPQKKQPLIKAVGKKITVELKDSLILNTTYTFDFTNGIVDNNEKNALEGFSFAFSTGDVLDSLVISGLLLDAETLEPIPNTLVGIHSDLSDTAFTTLPFLRTSQTNETGRFWIRNVAPGTYRLFSLNDANRNFKLDAPFEALAFYDSLIVPSFEPAVRQDTIWKDSLTVDTIQTIHYTRFTPDDVVLRLFQEKFEQQYLLKTTRSDARRFTMEFNAPVEEKPDIALLNATGKVNQADWCLPEYSADRKNITYWIKDSLVYQQDTLRIEAGYCAHDTANVLIQKTDTIRLIAKKAPTPKNKNKSATNEPQREVLTITITPSGTLEVFDTLNITVSEPLRWFDRECILLSQKVDTLWNVLNVPLMQDALNPRRYYLSPLWPYGQEYQIKIDSAAWIGIYGNWNDSLQTTLRTRTEKDYAQLFVQLTGNEFAGFGQLLDGSQKVVKEVPLEDGELAFYDIKPGKYYLRYIEDVNGNRLWDTGKYAENRQAEPVYYYSGFFELKAYMEMEQNWNIKELPIEKQKPLEITKNKPKEKQPRKNDNRNKNNGNRNNANSQSAMPGMPRMSGF</sequence>
<evidence type="ECO:0000256" key="2">
    <source>
        <dbReference type="SAM" id="MobiDB-lite"/>
    </source>
</evidence>
<feature type="domain" description="SbsA Ig-like" evidence="3">
    <location>
        <begin position="40"/>
        <end position="138"/>
    </location>
</feature>
<dbReference type="PROSITE" id="PS51257">
    <property type="entry name" value="PROKAR_LIPOPROTEIN"/>
    <property type="match status" value="1"/>
</dbReference>
<protein>
    <recommendedName>
        <fullName evidence="3">SbsA Ig-like domain-containing protein</fullName>
    </recommendedName>
</protein>
<gene>
    <name evidence="4" type="ORF">EZS26_001358</name>
</gene>
<evidence type="ECO:0000259" key="3">
    <source>
        <dbReference type="Pfam" id="PF13205"/>
    </source>
</evidence>
<keyword evidence="1" id="KW-0732">Signal</keyword>
<dbReference type="Proteomes" id="UP000324575">
    <property type="component" value="Unassembled WGS sequence"/>
</dbReference>
<organism evidence="4 5">
    <name type="scientific">Candidatus Ordinivivax streblomastigis</name>
    <dbReference type="NCBI Taxonomy" id="2540710"/>
    <lineage>
        <taxon>Bacteria</taxon>
        <taxon>Pseudomonadati</taxon>
        <taxon>Bacteroidota</taxon>
        <taxon>Bacteroidia</taxon>
        <taxon>Bacteroidales</taxon>
        <taxon>Candidatus Ordinivivax</taxon>
    </lineage>
</organism>
<dbReference type="Pfam" id="PF13205">
    <property type="entry name" value="Big_5"/>
    <property type="match status" value="1"/>
</dbReference>
<evidence type="ECO:0000256" key="1">
    <source>
        <dbReference type="ARBA" id="ARBA00022729"/>
    </source>
</evidence>
<feature type="compositionally biased region" description="Basic and acidic residues" evidence="2">
    <location>
        <begin position="602"/>
        <end position="623"/>
    </location>
</feature>
<evidence type="ECO:0000313" key="5">
    <source>
        <dbReference type="Proteomes" id="UP000324575"/>
    </source>
</evidence>
<dbReference type="AlphaFoldDB" id="A0A5M8P2H2"/>
<evidence type="ECO:0000313" key="4">
    <source>
        <dbReference type="EMBL" id="KAA6302526.1"/>
    </source>
</evidence>
<dbReference type="InterPro" id="IPR013784">
    <property type="entry name" value="Carb-bd-like_fold"/>
</dbReference>
<proteinExistence type="predicted"/>
<dbReference type="SUPFAM" id="SSF49452">
    <property type="entry name" value="Starch-binding domain-like"/>
    <property type="match status" value="1"/>
</dbReference>
<feature type="compositionally biased region" description="Low complexity" evidence="2">
    <location>
        <begin position="624"/>
        <end position="633"/>
    </location>
</feature>
<name>A0A5M8P2H2_9BACT</name>
<dbReference type="InterPro" id="IPR032812">
    <property type="entry name" value="SbsA_Ig"/>
</dbReference>
<comment type="caution">
    <text evidence="4">The sequence shown here is derived from an EMBL/GenBank/DDBJ whole genome shotgun (WGS) entry which is preliminary data.</text>
</comment>